<dbReference type="InterPro" id="IPR011009">
    <property type="entry name" value="Kinase-like_dom_sf"/>
</dbReference>
<evidence type="ECO:0000259" key="1">
    <source>
        <dbReference type="PROSITE" id="PS50011"/>
    </source>
</evidence>
<dbReference type="InterPro" id="IPR001245">
    <property type="entry name" value="Ser-Thr/Tyr_kinase_cat_dom"/>
</dbReference>
<feature type="domain" description="Protein kinase" evidence="1">
    <location>
        <begin position="55"/>
        <end position="237"/>
    </location>
</feature>
<dbReference type="PROSITE" id="PS50011">
    <property type="entry name" value="PROTEIN_KINASE_DOM"/>
    <property type="match status" value="1"/>
</dbReference>
<accession>A0A0D2DK31</accession>
<dbReference type="Gene3D" id="1.10.510.10">
    <property type="entry name" value="Transferase(Phosphotransferase) domain 1"/>
    <property type="match status" value="1"/>
</dbReference>
<dbReference type="HOGENOM" id="CLU_1170648_0_0_1"/>
<dbReference type="GO" id="GO:0004672">
    <property type="term" value="F:protein kinase activity"/>
    <property type="evidence" value="ECO:0007669"/>
    <property type="project" value="InterPro"/>
</dbReference>
<dbReference type="RefSeq" id="XP_016256270.1">
    <property type="nucleotide sequence ID" value="XM_016413344.1"/>
</dbReference>
<dbReference type="Proteomes" id="UP000053342">
    <property type="component" value="Unassembled WGS sequence"/>
</dbReference>
<name>A0A0D2DK31_9EURO</name>
<gene>
    <name evidence="2" type="ORF">PV06_11634</name>
</gene>
<keyword evidence="3" id="KW-1185">Reference proteome</keyword>
<proteinExistence type="predicted"/>
<evidence type="ECO:0000313" key="3">
    <source>
        <dbReference type="Proteomes" id="UP000053342"/>
    </source>
</evidence>
<dbReference type="InterPro" id="IPR000719">
    <property type="entry name" value="Prot_kinase_dom"/>
</dbReference>
<dbReference type="GeneID" id="27363708"/>
<sequence length="237" mass="26866">MDSSAQHRITQLGENLYGGVPHYEEHLPRGAQDVNNGLVASAGFRTILNGREANLPGSRRIYRNSSSERYMQHRRGPIWANYKRCFELELNGKVDIAIPQTSSPKLVVVRRAATTNLDHQMQTLLQLMAQPYFARCFEVFGSVSSPYFVCEYLSLTLGHIMGLPLFPTEVEVVAITGQLVEALAFLERHDLVHEGLSMSNILLNDDGYVKIGWARFLNRSYVIEIKMARMAEEMFRS</sequence>
<dbReference type="VEuPathDB" id="FungiDB:PV06_11634"/>
<reference evidence="2 3" key="1">
    <citation type="submission" date="2015-01" db="EMBL/GenBank/DDBJ databases">
        <title>The Genome Sequence of Exophiala oligosperma CBS72588.</title>
        <authorList>
            <consortium name="The Broad Institute Genomics Platform"/>
            <person name="Cuomo C."/>
            <person name="de Hoog S."/>
            <person name="Gorbushina A."/>
            <person name="Stielow B."/>
            <person name="Teixiera M."/>
            <person name="Abouelleil A."/>
            <person name="Chapman S.B."/>
            <person name="Priest M."/>
            <person name="Young S.K."/>
            <person name="Wortman J."/>
            <person name="Nusbaum C."/>
            <person name="Birren B."/>
        </authorList>
    </citation>
    <scope>NUCLEOTIDE SEQUENCE [LARGE SCALE GENOMIC DNA]</scope>
    <source>
        <strain evidence="2 3">CBS 72588</strain>
    </source>
</reference>
<dbReference type="Pfam" id="PF07714">
    <property type="entry name" value="PK_Tyr_Ser-Thr"/>
    <property type="match status" value="1"/>
</dbReference>
<dbReference type="GO" id="GO:0005524">
    <property type="term" value="F:ATP binding"/>
    <property type="evidence" value="ECO:0007669"/>
    <property type="project" value="InterPro"/>
</dbReference>
<dbReference type="EMBL" id="KN847378">
    <property type="protein sequence ID" value="KIW36054.1"/>
    <property type="molecule type" value="Genomic_DNA"/>
</dbReference>
<dbReference type="SUPFAM" id="SSF56112">
    <property type="entry name" value="Protein kinase-like (PK-like)"/>
    <property type="match status" value="1"/>
</dbReference>
<organism evidence="2 3">
    <name type="scientific">Exophiala oligosperma</name>
    <dbReference type="NCBI Taxonomy" id="215243"/>
    <lineage>
        <taxon>Eukaryota</taxon>
        <taxon>Fungi</taxon>
        <taxon>Dikarya</taxon>
        <taxon>Ascomycota</taxon>
        <taxon>Pezizomycotina</taxon>
        <taxon>Eurotiomycetes</taxon>
        <taxon>Chaetothyriomycetidae</taxon>
        <taxon>Chaetothyriales</taxon>
        <taxon>Herpotrichiellaceae</taxon>
        <taxon>Exophiala</taxon>
    </lineage>
</organism>
<dbReference type="AlphaFoldDB" id="A0A0D2DK31"/>
<protein>
    <recommendedName>
        <fullName evidence="1">Protein kinase domain-containing protein</fullName>
    </recommendedName>
</protein>
<evidence type="ECO:0000313" key="2">
    <source>
        <dbReference type="EMBL" id="KIW36054.1"/>
    </source>
</evidence>
<dbReference type="OrthoDB" id="4062651at2759"/>